<feature type="domain" description="TonB-dependent receptor-like beta-barrel" evidence="14">
    <location>
        <begin position="270"/>
        <end position="729"/>
    </location>
</feature>
<evidence type="ECO:0000313" key="16">
    <source>
        <dbReference type="EMBL" id="GAA0485994.1"/>
    </source>
</evidence>
<dbReference type="RefSeq" id="WP_229955622.1">
    <property type="nucleotide sequence ID" value="NZ_BAAAEM010000003.1"/>
</dbReference>
<keyword evidence="8 12" id="KW-0798">TonB box</keyword>
<keyword evidence="13" id="KW-0732">Signal</keyword>
<comment type="similarity">
    <text evidence="11 12">Belongs to the TonB-dependent receptor family.</text>
</comment>
<keyword evidence="5 11" id="KW-0812">Transmembrane</keyword>
<keyword evidence="9 11" id="KW-0472">Membrane</keyword>
<dbReference type="InterPro" id="IPR039426">
    <property type="entry name" value="TonB-dep_rcpt-like"/>
</dbReference>
<dbReference type="SUPFAM" id="SSF56935">
    <property type="entry name" value="Porins"/>
    <property type="match status" value="1"/>
</dbReference>
<keyword evidence="2 11" id="KW-0813">Transport</keyword>
<dbReference type="Pfam" id="PF00593">
    <property type="entry name" value="TonB_dep_Rec_b-barrel"/>
    <property type="match status" value="1"/>
</dbReference>
<evidence type="ECO:0000256" key="12">
    <source>
        <dbReference type="RuleBase" id="RU003357"/>
    </source>
</evidence>
<name>A0ABN1AY77_9SPHN</name>
<gene>
    <name evidence="16" type="ORF">GCM10009096_30950</name>
</gene>
<proteinExistence type="inferred from homology"/>
<dbReference type="EMBL" id="BAAAEM010000003">
    <property type="protein sequence ID" value="GAA0485994.1"/>
    <property type="molecule type" value="Genomic_DNA"/>
</dbReference>
<protein>
    <submittedName>
        <fullName evidence="16">TonB-dependent receptor</fullName>
    </submittedName>
</protein>
<organism evidence="16 17">
    <name type="scientific">Parasphingorhabdus litoris</name>
    <dbReference type="NCBI Taxonomy" id="394733"/>
    <lineage>
        <taxon>Bacteria</taxon>
        <taxon>Pseudomonadati</taxon>
        <taxon>Pseudomonadota</taxon>
        <taxon>Alphaproteobacteria</taxon>
        <taxon>Sphingomonadales</taxon>
        <taxon>Sphingomonadaceae</taxon>
        <taxon>Parasphingorhabdus</taxon>
    </lineage>
</organism>
<dbReference type="InterPro" id="IPR036942">
    <property type="entry name" value="Beta-barrel_TonB_sf"/>
</dbReference>
<evidence type="ECO:0000259" key="15">
    <source>
        <dbReference type="Pfam" id="PF07715"/>
    </source>
</evidence>
<evidence type="ECO:0000256" key="7">
    <source>
        <dbReference type="ARBA" id="ARBA00023065"/>
    </source>
</evidence>
<accession>A0ABN1AY77</accession>
<evidence type="ECO:0000256" key="3">
    <source>
        <dbReference type="ARBA" id="ARBA00022452"/>
    </source>
</evidence>
<evidence type="ECO:0000256" key="9">
    <source>
        <dbReference type="ARBA" id="ARBA00023136"/>
    </source>
</evidence>
<evidence type="ECO:0000256" key="6">
    <source>
        <dbReference type="ARBA" id="ARBA00023004"/>
    </source>
</evidence>
<evidence type="ECO:0000256" key="11">
    <source>
        <dbReference type="PROSITE-ProRule" id="PRU01360"/>
    </source>
</evidence>
<reference evidence="16 17" key="1">
    <citation type="journal article" date="2019" name="Int. J. Syst. Evol. Microbiol.">
        <title>The Global Catalogue of Microorganisms (GCM) 10K type strain sequencing project: providing services to taxonomists for standard genome sequencing and annotation.</title>
        <authorList>
            <consortium name="The Broad Institute Genomics Platform"/>
            <consortium name="The Broad Institute Genome Sequencing Center for Infectious Disease"/>
            <person name="Wu L."/>
            <person name="Ma J."/>
        </authorList>
    </citation>
    <scope>NUCLEOTIDE SEQUENCE [LARGE SCALE GENOMIC DNA]</scope>
    <source>
        <strain evidence="16 17">JCM 14162</strain>
    </source>
</reference>
<dbReference type="PANTHER" id="PTHR32552:SF81">
    <property type="entry name" value="TONB-DEPENDENT OUTER MEMBRANE RECEPTOR"/>
    <property type="match status" value="1"/>
</dbReference>
<keyword evidence="3 11" id="KW-1134">Transmembrane beta strand</keyword>
<evidence type="ECO:0000256" key="4">
    <source>
        <dbReference type="ARBA" id="ARBA00022496"/>
    </source>
</evidence>
<evidence type="ECO:0000256" key="5">
    <source>
        <dbReference type="ARBA" id="ARBA00022692"/>
    </source>
</evidence>
<comment type="subcellular location">
    <subcellularLocation>
        <location evidence="1 11">Cell outer membrane</location>
        <topology evidence="1 11">Multi-pass membrane protein</topology>
    </subcellularLocation>
</comment>
<dbReference type="Pfam" id="PF07715">
    <property type="entry name" value="Plug"/>
    <property type="match status" value="1"/>
</dbReference>
<keyword evidence="16" id="KW-0675">Receptor</keyword>
<evidence type="ECO:0000313" key="17">
    <source>
        <dbReference type="Proteomes" id="UP001500713"/>
    </source>
</evidence>
<evidence type="ECO:0000259" key="14">
    <source>
        <dbReference type="Pfam" id="PF00593"/>
    </source>
</evidence>
<keyword evidence="4" id="KW-0410">Iron transport</keyword>
<comment type="caution">
    <text evidence="16">The sequence shown here is derived from an EMBL/GenBank/DDBJ whole genome shotgun (WGS) entry which is preliminary data.</text>
</comment>
<feature type="signal peptide" evidence="13">
    <location>
        <begin position="1"/>
        <end position="28"/>
    </location>
</feature>
<dbReference type="Gene3D" id="2.40.170.20">
    <property type="entry name" value="TonB-dependent receptor, beta-barrel domain"/>
    <property type="match status" value="1"/>
</dbReference>
<dbReference type="Proteomes" id="UP001500713">
    <property type="component" value="Unassembled WGS sequence"/>
</dbReference>
<dbReference type="InterPro" id="IPR000531">
    <property type="entry name" value="Beta-barrel_TonB"/>
</dbReference>
<evidence type="ECO:0000256" key="8">
    <source>
        <dbReference type="ARBA" id="ARBA00023077"/>
    </source>
</evidence>
<evidence type="ECO:0000256" key="1">
    <source>
        <dbReference type="ARBA" id="ARBA00004571"/>
    </source>
</evidence>
<keyword evidence="6" id="KW-0408">Iron</keyword>
<sequence>MRTRKAIYRNTAIFGLALATLAAAPAHAQQGDQAEAAETSDNVIIVTAQRREQSIQDVPIAISAFTPRQLDTLAVKKTIDLVDTLPNLVGSNNTSLGSANVYFLRGQGQDESFPTFDPAVGTYVDEIFYARQNGNNIALFDVERTEVLRGPQGTLFGKNTTGGAINVVLRKPGEEFGGFAEASYGRFDEVTLRGSVDLPLSDRVRFLVSGFYVDDNGWLENTALDRKINDRNAYGGRIAIDIDLTDDLNWYVVGDYIRDSGTNITGRDINLDTDAATGPVRTSGNYGDVDLVSTSILPLGLDAVFPGAVSKADYGSLTKSYNTSSKLTYEMDNGSIALIMGYRKVENDFLVNFPLPQFDAFMQFPSPANPALDDIFIIDNIGDFKQYSAELKYNGSLFDDFLNLTAGIFYLKEENRSDFAAYFAGPTPSRDRIIDNDTENIAGYIQGDFALTDQITATAGVRYTDEKKDFRISDNRPVGDITDLTTANMIALGIPIDQREKVWTPRFALQFEPNDDLMFYASATRGFRSGGWNARVNTASGLQPFGSEKVWSYEAGTRLNFGRDFSIAATAFYLEAKDLQVNTAIAQGVFAIGNAGKLLNTGLEVEAFISPVRNLNLYAALGLMDARYEASQADIDACTPPNGTVSVFDVNCELIEPKRSPDAQITLGGSYDIEIGEALISPRGSIRMVSDQEVSTRGVGPADGYVLVNAGIDFKPFGDQLNFAVECSNCFNKRYLVASFGNQDTYFNQPGRWTIRATYKFGGRVN</sequence>
<dbReference type="PROSITE" id="PS52016">
    <property type="entry name" value="TONB_DEPENDENT_REC_3"/>
    <property type="match status" value="1"/>
</dbReference>
<dbReference type="InterPro" id="IPR012910">
    <property type="entry name" value="Plug_dom"/>
</dbReference>
<evidence type="ECO:0000256" key="2">
    <source>
        <dbReference type="ARBA" id="ARBA00022448"/>
    </source>
</evidence>
<feature type="chain" id="PRO_5045154584" evidence="13">
    <location>
        <begin position="29"/>
        <end position="766"/>
    </location>
</feature>
<evidence type="ECO:0000256" key="13">
    <source>
        <dbReference type="SAM" id="SignalP"/>
    </source>
</evidence>
<evidence type="ECO:0000256" key="10">
    <source>
        <dbReference type="ARBA" id="ARBA00023237"/>
    </source>
</evidence>
<keyword evidence="10 11" id="KW-0998">Cell outer membrane</keyword>
<keyword evidence="17" id="KW-1185">Reference proteome</keyword>
<dbReference type="PANTHER" id="PTHR32552">
    <property type="entry name" value="FERRICHROME IRON RECEPTOR-RELATED"/>
    <property type="match status" value="1"/>
</dbReference>
<keyword evidence="7" id="KW-0406">Ion transport</keyword>
<feature type="domain" description="TonB-dependent receptor plug" evidence="15">
    <location>
        <begin position="55"/>
        <end position="164"/>
    </location>
</feature>